<dbReference type="PRINTS" id="PR00344">
    <property type="entry name" value="BCTRLSENSOR"/>
</dbReference>
<keyword evidence="4" id="KW-1003">Cell membrane</keyword>
<feature type="domain" description="HPt" evidence="26">
    <location>
        <begin position="909"/>
        <end position="1002"/>
    </location>
</feature>
<comment type="caution">
    <text evidence="27">The sequence shown here is derived from an EMBL/GenBank/DDBJ whole genome shotgun (WGS) entry which is preliminary data.</text>
</comment>
<evidence type="ECO:0000256" key="2">
    <source>
        <dbReference type="ARBA" id="ARBA00004651"/>
    </source>
</evidence>
<dbReference type="PROSITE" id="PS50110">
    <property type="entry name" value="RESPONSE_REGULATORY"/>
    <property type="match status" value="2"/>
</dbReference>
<dbReference type="GO" id="GO:0005524">
    <property type="term" value="F:ATP binding"/>
    <property type="evidence" value="ECO:0007669"/>
    <property type="project" value="UniProtKB-KW"/>
</dbReference>
<evidence type="ECO:0000256" key="4">
    <source>
        <dbReference type="ARBA" id="ARBA00022475"/>
    </source>
</evidence>
<evidence type="ECO:0000259" key="26">
    <source>
        <dbReference type="PROSITE" id="PS50894"/>
    </source>
</evidence>
<dbReference type="GO" id="GO:0000155">
    <property type="term" value="F:phosphorelay sensor kinase activity"/>
    <property type="evidence" value="ECO:0007669"/>
    <property type="project" value="InterPro"/>
</dbReference>
<evidence type="ECO:0000256" key="6">
    <source>
        <dbReference type="ARBA" id="ARBA00022679"/>
    </source>
</evidence>
<evidence type="ECO:0000256" key="20">
    <source>
        <dbReference type="PROSITE-ProRule" id="PRU00110"/>
    </source>
</evidence>
<dbReference type="Pfam" id="PF01627">
    <property type="entry name" value="Hpt"/>
    <property type="match status" value="1"/>
</dbReference>
<keyword evidence="12 23" id="KW-1133">Transmembrane helix</keyword>
<dbReference type="Proteomes" id="UP001139447">
    <property type="component" value="Unassembled WGS sequence"/>
</dbReference>
<evidence type="ECO:0000256" key="23">
    <source>
        <dbReference type="SAM" id="Phobius"/>
    </source>
</evidence>
<dbReference type="PROSITE" id="PS50894">
    <property type="entry name" value="HPT"/>
    <property type="match status" value="1"/>
</dbReference>
<dbReference type="InterPro" id="IPR011006">
    <property type="entry name" value="CheY-like_superfamily"/>
</dbReference>
<evidence type="ECO:0000256" key="7">
    <source>
        <dbReference type="ARBA" id="ARBA00022692"/>
    </source>
</evidence>
<evidence type="ECO:0000313" key="27">
    <source>
        <dbReference type="EMBL" id="MCJ0763620.1"/>
    </source>
</evidence>
<feature type="modified residue" description="Phosphohistidine" evidence="20">
    <location>
        <position position="948"/>
    </location>
</feature>
<dbReference type="EC" id="2.7.13.3" evidence="3"/>
<keyword evidence="8" id="KW-0732">Signal</keyword>
<dbReference type="CDD" id="cd12915">
    <property type="entry name" value="PDC2_DGC_like"/>
    <property type="match status" value="1"/>
</dbReference>
<dbReference type="SUPFAM" id="SSF47226">
    <property type="entry name" value="Histidine-containing phosphotransfer domain, HPT domain"/>
    <property type="match status" value="1"/>
</dbReference>
<dbReference type="Gene3D" id="3.30.450.20">
    <property type="entry name" value="PAS domain"/>
    <property type="match status" value="2"/>
</dbReference>
<reference evidence="27" key="1">
    <citation type="submission" date="2022-03" db="EMBL/GenBank/DDBJ databases">
        <authorList>
            <person name="Woo C.Y."/>
        </authorList>
    </citation>
    <scope>NUCLEOTIDE SEQUENCE</scope>
    <source>
        <strain evidence="27">CYS-02</strain>
    </source>
</reference>
<dbReference type="Gene3D" id="3.30.565.10">
    <property type="entry name" value="Histidine kinase-like ATPase, C-terminal domain"/>
    <property type="match status" value="1"/>
</dbReference>
<evidence type="ECO:0000256" key="15">
    <source>
        <dbReference type="ARBA" id="ARBA00023136"/>
    </source>
</evidence>
<keyword evidence="11" id="KW-0067">ATP-binding</keyword>
<keyword evidence="10" id="KW-0418">Kinase</keyword>
<organism evidence="27 28">
    <name type="scientific">Variovorax terrae</name>
    <dbReference type="NCBI Taxonomy" id="2923278"/>
    <lineage>
        <taxon>Bacteria</taxon>
        <taxon>Pseudomonadati</taxon>
        <taxon>Pseudomonadota</taxon>
        <taxon>Betaproteobacteria</taxon>
        <taxon>Burkholderiales</taxon>
        <taxon>Comamonadaceae</taxon>
        <taxon>Variovorax</taxon>
    </lineage>
</organism>
<comment type="subunit">
    <text evidence="17">At low DSF concentrations, interacts with RpfF.</text>
</comment>
<dbReference type="InterPro" id="IPR003661">
    <property type="entry name" value="HisK_dim/P_dom"/>
</dbReference>
<dbReference type="Gene3D" id="1.10.287.130">
    <property type="match status" value="1"/>
</dbReference>
<keyword evidence="22" id="KW-0175">Coiled coil</keyword>
<dbReference type="SUPFAM" id="SSF52172">
    <property type="entry name" value="CheY-like"/>
    <property type="match status" value="2"/>
</dbReference>
<dbReference type="SMART" id="SM00388">
    <property type="entry name" value="HisKA"/>
    <property type="match status" value="1"/>
</dbReference>
<dbReference type="CDD" id="cd16922">
    <property type="entry name" value="HATPase_EvgS-ArcB-TorS-like"/>
    <property type="match status" value="1"/>
</dbReference>
<dbReference type="CDD" id="cd17546">
    <property type="entry name" value="REC_hyHK_CKI1_RcsC-like"/>
    <property type="match status" value="1"/>
</dbReference>
<evidence type="ECO:0000256" key="1">
    <source>
        <dbReference type="ARBA" id="ARBA00000085"/>
    </source>
</evidence>
<dbReference type="InterPro" id="IPR008207">
    <property type="entry name" value="Sig_transdc_His_kin_Hpt_dom"/>
</dbReference>
<comment type="subcellular location">
    <subcellularLocation>
        <location evidence="2">Cell membrane</location>
        <topology evidence="2">Multi-pass membrane protein</topology>
    </subcellularLocation>
</comment>
<evidence type="ECO:0000256" key="14">
    <source>
        <dbReference type="ARBA" id="ARBA00023026"/>
    </source>
</evidence>
<dbReference type="InterPro" id="IPR036890">
    <property type="entry name" value="HATPase_C_sf"/>
</dbReference>
<dbReference type="InterPro" id="IPR005467">
    <property type="entry name" value="His_kinase_dom"/>
</dbReference>
<dbReference type="FunFam" id="1.10.287.130:FF:000002">
    <property type="entry name" value="Two-component osmosensing histidine kinase"/>
    <property type="match status" value="1"/>
</dbReference>
<comment type="catalytic activity">
    <reaction evidence="1">
        <text>ATP + protein L-histidine = ADP + protein N-phospho-L-histidine.</text>
        <dbReference type="EC" id="2.7.13.3"/>
    </reaction>
</comment>
<evidence type="ECO:0000313" key="28">
    <source>
        <dbReference type="Proteomes" id="UP001139447"/>
    </source>
</evidence>
<evidence type="ECO:0000256" key="12">
    <source>
        <dbReference type="ARBA" id="ARBA00022989"/>
    </source>
</evidence>
<keyword evidence="9" id="KW-0547">Nucleotide-binding</keyword>
<feature type="modified residue" description="4-aspartylphosphate" evidence="21">
    <location>
        <position position="802"/>
    </location>
</feature>
<keyword evidence="7 23" id="KW-0812">Transmembrane</keyword>
<dbReference type="PANTHER" id="PTHR45339:SF1">
    <property type="entry name" value="HYBRID SIGNAL TRANSDUCTION HISTIDINE KINASE J"/>
    <property type="match status" value="1"/>
</dbReference>
<dbReference type="InterPro" id="IPR004358">
    <property type="entry name" value="Sig_transdc_His_kin-like_C"/>
</dbReference>
<dbReference type="RefSeq" id="WP_243306204.1">
    <property type="nucleotide sequence ID" value="NZ_JALGBI010000001.1"/>
</dbReference>
<evidence type="ECO:0000256" key="11">
    <source>
        <dbReference type="ARBA" id="ARBA00022840"/>
    </source>
</evidence>
<comment type="function">
    <text evidence="16">Member of the two-component regulatory system BvgS/BvgA. Phosphorylates BvgA via a four-step phosphorelay in response to environmental signals.</text>
</comment>
<gene>
    <name evidence="27" type="ORF">MMF98_10425</name>
</gene>
<dbReference type="Pfam" id="PF02518">
    <property type="entry name" value="HATPase_c"/>
    <property type="match status" value="1"/>
</dbReference>
<evidence type="ECO:0000256" key="8">
    <source>
        <dbReference type="ARBA" id="ARBA00022729"/>
    </source>
</evidence>
<evidence type="ECO:0000256" key="18">
    <source>
        <dbReference type="ARBA" id="ARBA00068150"/>
    </source>
</evidence>
<dbReference type="PANTHER" id="PTHR45339">
    <property type="entry name" value="HYBRID SIGNAL TRANSDUCTION HISTIDINE KINASE J"/>
    <property type="match status" value="1"/>
</dbReference>
<evidence type="ECO:0000256" key="21">
    <source>
        <dbReference type="PROSITE-ProRule" id="PRU00169"/>
    </source>
</evidence>
<keyword evidence="5 21" id="KW-0597">Phosphoprotein</keyword>
<dbReference type="SUPFAM" id="SSF55874">
    <property type="entry name" value="ATPase domain of HSP90 chaperone/DNA topoisomerase II/histidine kinase"/>
    <property type="match status" value="1"/>
</dbReference>
<evidence type="ECO:0000256" key="5">
    <source>
        <dbReference type="ARBA" id="ARBA00022553"/>
    </source>
</evidence>
<dbReference type="FunFam" id="3.30.565.10:FF:000010">
    <property type="entry name" value="Sensor histidine kinase RcsC"/>
    <property type="match status" value="1"/>
</dbReference>
<sequence length="1006" mass="109122">MLTFGLLALAAILVAAVSSIWMLRQQTLREWRDQLSSLSLIVADHAGQVLFSANTVLDAVAENVQAAGIEDENSFRATMASEGWYQLLRDKAEGNAIIDVTAIIAANGDILSYSRTFPTPNINLADRAYFQAHVADPKLETFTSDPVKNKGNGHWTFYLTQRISNSQGEMLGLALVGISAEVFSRFYARVGEDLGDGASISLYRRDFTLMTRWPMQESMIGQRNLSGVAKHVIEDQHLTHDVVLAGSPRFTENRDAELRLLAPRVVDRYPFVVVPVISEALFLRGWRQTARWIAGITALSCVLLLGALAHLVRVFRLRDQSQALNVQLHEASAAAAHELRAAKEAAERANKAKSEFVANMSHEIRTPMNGIIGMTGLCLETPLNEEQREYLQMVNMSAHSLLTVVNDILDFSKIEAGKLELDPVTFSLRQIFKQTARTLSLRANEKNLEIINRVAPDVPDNLVGDPVRLQQILINLLGNALKFTSQGEIVLDARLAPGSPASSPGSPVFLEISVSDTGIGIPLDKQAAIFDAFTQADSSITRRYGGTGLGLAISNQLVQMMGGRIQVRSRPGSGSTFTFTIRLGHSHEPAPPDHAGEIIALQGKRALVVDDNDTSRQQIGDLLEGFGVQPELCRNGSEALLRLAGMPSCAVALIDLHMPLMNGYDLVGLLRTQPALSQLPVLVLGPVSDRHDKDTLKRLGVQAYLTKPVDQDELRNALRNFFPEPRGNHRLPAPAVPAQAPAPAHAAPSGLRILLAEDTPVNQKLGQHLLSQSGHQVSVASDGVEALSMFMNGPVFDAILMDMQMPEMDGVEATARIRALEAAYARPHTPIIAMTAHALLGDRERCLAAGMDGYVAKPVTRAALDAEINRVIESLDQPSTLPELPPEPAGETPANGFDVQRALALVDGDADFLRESLRLFLAGLPALRQPIASAVKRTDGATLNKAAHKLRGSVLIYAADEVADLALQIETRAGDGRLDEAVALWPTLDIAVDRLEASLSAWLNHG</sequence>
<feature type="domain" description="Response regulatory" evidence="25">
    <location>
        <begin position="752"/>
        <end position="872"/>
    </location>
</feature>
<evidence type="ECO:0000256" key="10">
    <source>
        <dbReference type="ARBA" id="ARBA00022777"/>
    </source>
</evidence>
<evidence type="ECO:0000256" key="17">
    <source>
        <dbReference type="ARBA" id="ARBA00064003"/>
    </source>
</evidence>
<proteinExistence type="predicted"/>
<evidence type="ECO:0000259" key="25">
    <source>
        <dbReference type="PROSITE" id="PS50110"/>
    </source>
</evidence>
<evidence type="ECO:0000256" key="3">
    <source>
        <dbReference type="ARBA" id="ARBA00012438"/>
    </source>
</evidence>
<keyword evidence="6" id="KW-0808">Transferase</keyword>
<name>A0A9X1VVB1_9BURK</name>
<dbReference type="InterPro" id="IPR001789">
    <property type="entry name" value="Sig_transdc_resp-reg_receiver"/>
</dbReference>
<dbReference type="AlphaFoldDB" id="A0A9X1VVB1"/>
<dbReference type="InterPro" id="IPR036641">
    <property type="entry name" value="HPT_dom_sf"/>
</dbReference>
<evidence type="ECO:0000259" key="24">
    <source>
        <dbReference type="PROSITE" id="PS50109"/>
    </source>
</evidence>
<feature type="modified residue" description="4-aspartylphosphate" evidence="21">
    <location>
        <position position="655"/>
    </location>
</feature>
<feature type="domain" description="Response regulatory" evidence="25">
    <location>
        <begin position="605"/>
        <end position="722"/>
    </location>
</feature>
<evidence type="ECO:0000256" key="22">
    <source>
        <dbReference type="SAM" id="Coils"/>
    </source>
</evidence>
<dbReference type="InterPro" id="IPR003594">
    <property type="entry name" value="HATPase_dom"/>
</dbReference>
<dbReference type="CDD" id="cd12914">
    <property type="entry name" value="PDC1_DGC_like"/>
    <property type="match status" value="1"/>
</dbReference>
<feature type="domain" description="Histidine kinase" evidence="24">
    <location>
        <begin position="359"/>
        <end position="585"/>
    </location>
</feature>
<protein>
    <recommendedName>
        <fullName evidence="18">Sensory/regulatory protein RpfC</fullName>
        <ecNumber evidence="3">2.7.13.3</ecNumber>
    </recommendedName>
    <alternativeName>
        <fullName evidence="19">Virulence sensor protein BvgS</fullName>
    </alternativeName>
</protein>
<dbReference type="SUPFAM" id="SSF47384">
    <property type="entry name" value="Homodimeric domain of signal transducing histidine kinase"/>
    <property type="match status" value="1"/>
</dbReference>
<dbReference type="Gene3D" id="1.20.120.160">
    <property type="entry name" value="HPT domain"/>
    <property type="match status" value="1"/>
</dbReference>
<keyword evidence="14" id="KW-0843">Virulence</keyword>
<feature type="transmembrane region" description="Helical" evidence="23">
    <location>
        <begin position="292"/>
        <end position="312"/>
    </location>
</feature>
<dbReference type="PROSITE" id="PS50109">
    <property type="entry name" value="HIS_KIN"/>
    <property type="match status" value="1"/>
</dbReference>
<keyword evidence="15 23" id="KW-0472">Membrane</keyword>
<dbReference type="SMART" id="SM00448">
    <property type="entry name" value="REC"/>
    <property type="match status" value="2"/>
</dbReference>
<evidence type="ECO:0000256" key="16">
    <source>
        <dbReference type="ARBA" id="ARBA00058004"/>
    </source>
</evidence>
<accession>A0A9X1VVB1</accession>
<keyword evidence="28" id="KW-1185">Reference proteome</keyword>
<dbReference type="SMART" id="SM00387">
    <property type="entry name" value="HATPase_c"/>
    <property type="match status" value="1"/>
</dbReference>
<dbReference type="EMBL" id="JALGBI010000001">
    <property type="protein sequence ID" value="MCJ0763620.1"/>
    <property type="molecule type" value="Genomic_DNA"/>
</dbReference>
<dbReference type="InterPro" id="IPR036097">
    <property type="entry name" value="HisK_dim/P_sf"/>
</dbReference>
<dbReference type="CDD" id="cd00082">
    <property type="entry name" value="HisKA"/>
    <property type="match status" value="1"/>
</dbReference>
<dbReference type="Pfam" id="PF00512">
    <property type="entry name" value="HisKA"/>
    <property type="match status" value="1"/>
</dbReference>
<dbReference type="GO" id="GO:0005886">
    <property type="term" value="C:plasma membrane"/>
    <property type="evidence" value="ECO:0007669"/>
    <property type="project" value="UniProtKB-SubCell"/>
</dbReference>
<dbReference type="Gene3D" id="3.40.50.2300">
    <property type="match status" value="2"/>
</dbReference>
<keyword evidence="13" id="KW-0902">Two-component regulatory system</keyword>
<evidence type="ECO:0000256" key="9">
    <source>
        <dbReference type="ARBA" id="ARBA00022741"/>
    </source>
</evidence>
<feature type="coiled-coil region" evidence="22">
    <location>
        <begin position="332"/>
        <end position="359"/>
    </location>
</feature>
<evidence type="ECO:0000256" key="13">
    <source>
        <dbReference type="ARBA" id="ARBA00023012"/>
    </source>
</evidence>
<dbReference type="Pfam" id="PF00072">
    <property type="entry name" value="Response_reg"/>
    <property type="match status" value="2"/>
</dbReference>
<evidence type="ECO:0000256" key="19">
    <source>
        <dbReference type="ARBA" id="ARBA00070152"/>
    </source>
</evidence>